<dbReference type="Proteomes" id="UP001459277">
    <property type="component" value="Unassembled WGS sequence"/>
</dbReference>
<organism evidence="1 2">
    <name type="scientific">Lithocarpus litseifolius</name>
    <dbReference type="NCBI Taxonomy" id="425828"/>
    <lineage>
        <taxon>Eukaryota</taxon>
        <taxon>Viridiplantae</taxon>
        <taxon>Streptophyta</taxon>
        <taxon>Embryophyta</taxon>
        <taxon>Tracheophyta</taxon>
        <taxon>Spermatophyta</taxon>
        <taxon>Magnoliopsida</taxon>
        <taxon>eudicotyledons</taxon>
        <taxon>Gunneridae</taxon>
        <taxon>Pentapetalae</taxon>
        <taxon>rosids</taxon>
        <taxon>fabids</taxon>
        <taxon>Fagales</taxon>
        <taxon>Fagaceae</taxon>
        <taxon>Lithocarpus</taxon>
    </lineage>
</organism>
<reference evidence="1 2" key="1">
    <citation type="submission" date="2024-01" db="EMBL/GenBank/DDBJ databases">
        <title>A telomere-to-telomere, gap-free genome of sweet tea (Lithocarpus litseifolius).</title>
        <authorList>
            <person name="Zhou J."/>
        </authorList>
    </citation>
    <scope>NUCLEOTIDE SEQUENCE [LARGE SCALE GENOMIC DNA]</scope>
    <source>
        <strain evidence="1">Zhou-2022a</strain>
        <tissue evidence="1">Leaf</tissue>
    </source>
</reference>
<evidence type="ECO:0000313" key="1">
    <source>
        <dbReference type="EMBL" id="KAL0009747.1"/>
    </source>
</evidence>
<keyword evidence="2" id="KW-1185">Reference proteome</keyword>
<name>A0AAW2DGZ5_9ROSI</name>
<proteinExistence type="predicted"/>
<comment type="caution">
    <text evidence="1">The sequence shown here is derived from an EMBL/GenBank/DDBJ whole genome shotgun (WGS) entry which is preliminary data.</text>
</comment>
<gene>
    <name evidence="1" type="ORF">SO802_004855</name>
</gene>
<accession>A0AAW2DGZ5</accession>
<evidence type="ECO:0000313" key="2">
    <source>
        <dbReference type="Proteomes" id="UP001459277"/>
    </source>
</evidence>
<protein>
    <submittedName>
        <fullName evidence="1">Uncharacterized protein</fullName>
    </submittedName>
</protein>
<sequence length="142" mass="16525">MVDTNPQSREMMQNPNLLRQLTNPETMQFGSLDKFQEEFKDINQEEQITVLCYRNIILFKEVMAAHGRLSRELCPRVEARKTSFSCRTSGFFSREVVEHFCGVGFIRRSLDLRRSDKLSHGLLGCWILTQHRAMVVARCRGV</sequence>
<dbReference type="AlphaFoldDB" id="A0AAW2DGZ5"/>
<dbReference type="EMBL" id="JAZDWU010000002">
    <property type="protein sequence ID" value="KAL0009747.1"/>
    <property type="molecule type" value="Genomic_DNA"/>
</dbReference>